<dbReference type="InterPro" id="IPR001609">
    <property type="entry name" value="Myosin_head_motor_dom-like"/>
</dbReference>
<dbReference type="FunCoup" id="A9V6E2">
    <property type="interactions" value="47"/>
</dbReference>
<evidence type="ECO:0000256" key="10">
    <source>
        <dbReference type="ARBA" id="ARBA00023203"/>
    </source>
</evidence>
<feature type="region of interest" description="Actin-binding" evidence="12">
    <location>
        <begin position="617"/>
        <end position="639"/>
    </location>
</feature>
<evidence type="ECO:0000259" key="15">
    <source>
        <dbReference type="PROSITE" id="PS50002"/>
    </source>
</evidence>
<keyword evidence="7 12" id="KW-0067">ATP-binding</keyword>
<feature type="coiled-coil region" evidence="13">
    <location>
        <begin position="779"/>
        <end position="809"/>
    </location>
</feature>
<dbReference type="CDD" id="cd13201">
    <property type="entry name" value="FERM_C_MyoXV"/>
    <property type="match status" value="1"/>
</dbReference>
<dbReference type="SMART" id="SM00139">
    <property type="entry name" value="MyTH4"/>
    <property type="match status" value="2"/>
</dbReference>
<dbReference type="InterPro" id="IPR036961">
    <property type="entry name" value="Kinesin_motor_dom_sf"/>
</dbReference>
<dbReference type="PROSITE" id="PS50057">
    <property type="entry name" value="FERM_3"/>
    <property type="match status" value="1"/>
</dbReference>
<dbReference type="KEGG" id="mbr:MONBRDRAFT_27813"/>
<feature type="compositionally biased region" description="Basic and acidic residues" evidence="14">
    <location>
        <begin position="1282"/>
        <end position="1291"/>
    </location>
</feature>
<keyword evidence="13" id="KW-0175">Coiled coil</keyword>
<dbReference type="CDD" id="cd14473">
    <property type="entry name" value="FERM_B-lobe"/>
    <property type="match status" value="1"/>
</dbReference>
<feature type="compositionally biased region" description="Pro residues" evidence="14">
    <location>
        <begin position="1215"/>
        <end position="1270"/>
    </location>
</feature>
<dbReference type="SUPFAM" id="SSF54236">
    <property type="entry name" value="Ubiquitin-like"/>
    <property type="match status" value="1"/>
</dbReference>
<evidence type="ECO:0000256" key="1">
    <source>
        <dbReference type="ARBA" id="ARBA00004496"/>
    </source>
</evidence>
<evidence type="ECO:0000313" key="19">
    <source>
        <dbReference type="EMBL" id="EDQ87051.1"/>
    </source>
</evidence>
<feature type="domain" description="FERM" evidence="16">
    <location>
        <begin position="2086"/>
        <end position="2389"/>
    </location>
</feature>
<dbReference type="Pfam" id="PF21989">
    <property type="entry name" value="RA_2"/>
    <property type="match status" value="1"/>
</dbReference>
<dbReference type="GeneID" id="5893529"/>
<evidence type="ECO:0000259" key="17">
    <source>
        <dbReference type="PROSITE" id="PS51016"/>
    </source>
</evidence>
<dbReference type="OMA" id="NGHGEMI"/>
<dbReference type="GO" id="GO:0015629">
    <property type="term" value="C:actin cytoskeleton"/>
    <property type="evidence" value="ECO:0000318"/>
    <property type="project" value="GO_Central"/>
</dbReference>
<feature type="domain" description="SH3" evidence="15">
    <location>
        <begin position="1708"/>
        <end position="1769"/>
    </location>
</feature>
<feature type="domain" description="Myosin motor" evidence="18">
    <location>
        <begin position="89"/>
        <end position="761"/>
    </location>
</feature>
<dbReference type="GO" id="GO:0007015">
    <property type="term" value="P:actin filament organization"/>
    <property type="evidence" value="ECO:0000318"/>
    <property type="project" value="GO_Central"/>
</dbReference>
<keyword evidence="10 12" id="KW-0009">Actin-binding</keyword>
<evidence type="ECO:0000256" key="8">
    <source>
        <dbReference type="ARBA" id="ARBA00023123"/>
    </source>
</evidence>
<keyword evidence="8 12" id="KW-0518">Myosin</keyword>
<dbReference type="SMART" id="SM00326">
    <property type="entry name" value="SH3"/>
    <property type="match status" value="1"/>
</dbReference>
<dbReference type="RefSeq" id="XP_001748290.1">
    <property type="nucleotide sequence ID" value="XM_001748238.1"/>
</dbReference>
<dbReference type="PANTHER" id="PTHR22692:SF26">
    <property type="entry name" value="SH3 DOMAIN-CONTAINING PROTEIN"/>
    <property type="match status" value="1"/>
</dbReference>
<dbReference type="SUPFAM" id="SSF50044">
    <property type="entry name" value="SH3-domain"/>
    <property type="match status" value="1"/>
</dbReference>
<feature type="compositionally biased region" description="Basic residues" evidence="14">
    <location>
        <begin position="592"/>
        <end position="603"/>
    </location>
</feature>
<dbReference type="Pfam" id="PF00063">
    <property type="entry name" value="Myosin_head"/>
    <property type="match status" value="1"/>
</dbReference>
<gene>
    <name evidence="19" type="ORF">MONBRDRAFT_27813</name>
</gene>
<dbReference type="Gene3D" id="1.20.58.530">
    <property type="match status" value="1"/>
</dbReference>
<dbReference type="InterPro" id="IPR038185">
    <property type="entry name" value="MyTH4_dom_sf"/>
</dbReference>
<keyword evidence="5" id="KW-0677">Repeat</keyword>
<evidence type="ECO:0000313" key="20">
    <source>
        <dbReference type="Proteomes" id="UP000001357"/>
    </source>
</evidence>
<feature type="compositionally biased region" description="Pro residues" evidence="14">
    <location>
        <begin position="1307"/>
        <end position="1333"/>
    </location>
</feature>
<dbReference type="SMART" id="SM00242">
    <property type="entry name" value="MYSc"/>
    <property type="match status" value="1"/>
</dbReference>
<accession>A9V6E2</accession>
<dbReference type="PROSITE" id="PS50002">
    <property type="entry name" value="SH3"/>
    <property type="match status" value="1"/>
</dbReference>
<feature type="compositionally biased region" description="Pro residues" evidence="14">
    <location>
        <begin position="1405"/>
        <end position="1417"/>
    </location>
</feature>
<dbReference type="SUPFAM" id="SSF52540">
    <property type="entry name" value="P-loop containing nucleoside triphosphate hydrolases"/>
    <property type="match status" value="1"/>
</dbReference>
<dbReference type="GO" id="GO:0016020">
    <property type="term" value="C:membrane"/>
    <property type="evidence" value="ECO:0000318"/>
    <property type="project" value="GO_Central"/>
</dbReference>
<keyword evidence="20" id="KW-1185">Reference proteome</keyword>
<keyword evidence="9 12" id="KW-0505">Motor protein</keyword>
<evidence type="ECO:0000256" key="4">
    <source>
        <dbReference type="ARBA" id="ARBA00022490"/>
    </source>
</evidence>
<dbReference type="PRINTS" id="PR00193">
    <property type="entry name" value="MYOSINHEAVY"/>
</dbReference>
<name>A9V6E2_MONBE</name>
<evidence type="ECO:0000256" key="14">
    <source>
        <dbReference type="SAM" id="MobiDB-lite"/>
    </source>
</evidence>
<dbReference type="InParanoid" id="A9V6E2"/>
<feature type="region of interest" description="Disordered" evidence="14">
    <location>
        <begin position="579"/>
        <end position="603"/>
    </location>
</feature>
<evidence type="ECO:0000259" key="16">
    <source>
        <dbReference type="PROSITE" id="PS50057"/>
    </source>
</evidence>
<evidence type="ECO:0000256" key="5">
    <source>
        <dbReference type="ARBA" id="ARBA00022737"/>
    </source>
</evidence>
<proteinExistence type="inferred from homology"/>
<dbReference type="InterPro" id="IPR051567">
    <property type="entry name" value="Unconventional_Myosin_ATPase"/>
</dbReference>
<dbReference type="InterPro" id="IPR000857">
    <property type="entry name" value="MyTH4_dom"/>
</dbReference>
<evidence type="ECO:0000256" key="6">
    <source>
        <dbReference type="ARBA" id="ARBA00022741"/>
    </source>
</evidence>
<dbReference type="SMART" id="SM00295">
    <property type="entry name" value="B41"/>
    <property type="match status" value="1"/>
</dbReference>
<feature type="region of interest" description="Disordered" evidence="14">
    <location>
        <begin position="1813"/>
        <end position="1844"/>
    </location>
</feature>
<evidence type="ECO:0000256" key="11">
    <source>
        <dbReference type="PROSITE-ProRule" id="PRU00192"/>
    </source>
</evidence>
<dbReference type="InterPro" id="IPR019748">
    <property type="entry name" value="FERM_central"/>
</dbReference>
<dbReference type="GO" id="GO:0005524">
    <property type="term" value="F:ATP binding"/>
    <property type="evidence" value="ECO:0007669"/>
    <property type="project" value="UniProtKB-UniRule"/>
</dbReference>
<dbReference type="GO" id="GO:0016459">
    <property type="term" value="C:myosin complex"/>
    <property type="evidence" value="ECO:0007669"/>
    <property type="project" value="UniProtKB-KW"/>
</dbReference>
<dbReference type="SUPFAM" id="SSF50729">
    <property type="entry name" value="PH domain-like"/>
    <property type="match status" value="1"/>
</dbReference>
<evidence type="ECO:0000256" key="13">
    <source>
        <dbReference type="SAM" id="Coils"/>
    </source>
</evidence>
<dbReference type="eggNOG" id="KOG4229">
    <property type="taxonomic scope" value="Eukaryota"/>
</dbReference>
<evidence type="ECO:0000256" key="3">
    <source>
        <dbReference type="ARBA" id="ARBA00022443"/>
    </source>
</evidence>
<dbReference type="Gene3D" id="1.10.10.820">
    <property type="match status" value="1"/>
</dbReference>
<keyword evidence="4" id="KW-0963">Cytoplasm</keyword>
<dbReference type="PROSITE" id="PS51456">
    <property type="entry name" value="MYOSIN_MOTOR"/>
    <property type="match status" value="1"/>
</dbReference>
<dbReference type="GO" id="GO:0051015">
    <property type="term" value="F:actin filament binding"/>
    <property type="evidence" value="ECO:0000318"/>
    <property type="project" value="GO_Central"/>
</dbReference>
<dbReference type="InterPro" id="IPR035963">
    <property type="entry name" value="FERM_2"/>
</dbReference>
<comment type="similarity">
    <text evidence="2 12">Belongs to the TRAFAC class myosin-kinesin ATPase superfamily. Myosin family.</text>
</comment>
<dbReference type="PROSITE" id="PS51016">
    <property type="entry name" value="MYTH4"/>
    <property type="match status" value="2"/>
</dbReference>
<dbReference type="Gene3D" id="1.20.120.720">
    <property type="entry name" value="Myosin VI head, motor domain, U50 subdomain"/>
    <property type="match status" value="1"/>
</dbReference>
<dbReference type="InterPro" id="IPR011993">
    <property type="entry name" value="PH-like_dom_sf"/>
</dbReference>
<dbReference type="Pfam" id="PF26570">
    <property type="entry name" value="MYO15"/>
    <property type="match status" value="1"/>
</dbReference>
<dbReference type="Gene3D" id="1.20.5.4820">
    <property type="match status" value="1"/>
</dbReference>
<evidence type="ECO:0000256" key="2">
    <source>
        <dbReference type="ARBA" id="ARBA00008314"/>
    </source>
</evidence>
<keyword evidence="3 11" id="KW-0728">SH3 domain</keyword>
<feature type="domain" description="MyTH4" evidence="17">
    <location>
        <begin position="893"/>
        <end position="1039"/>
    </location>
</feature>
<dbReference type="CDD" id="cd11884">
    <property type="entry name" value="SH3_MYO15"/>
    <property type="match status" value="1"/>
</dbReference>
<dbReference type="CDD" id="cd00124">
    <property type="entry name" value="MYSc"/>
    <property type="match status" value="1"/>
</dbReference>
<feature type="compositionally biased region" description="Pro residues" evidence="14">
    <location>
        <begin position="1340"/>
        <end position="1357"/>
    </location>
</feature>
<feature type="binding site" evidence="12">
    <location>
        <begin position="144"/>
        <end position="151"/>
    </location>
    <ligand>
        <name>ATP</name>
        <dbReference type="ChEBI" id="CHEBI:30616"/>
    </ligand>
</feature>
<dbReference type="InterPro" id="IPR041795">
    <property type="entry name" value="MyoXV_FERM_C"/>
</dbReference>
<feature type="region of interest" description="Disordered" evidence="14">
    <location>
        <begin position="1210"/>
        <end position="1434"/>
    </location>
</feature>
<dbReference type="Pfam" id="PF00784">
    <property type="entry name" value="MyTH4"/>
    <property type="match status" value="2"/>
</dbReference>
<feature type="domain" description="MyTH4" evidence="17">
    <location>
        <begin position="1924"/>
        <end position="2080"/>
    </location>
</feature>
<dbReference type="InterPro" id="IPR029071">
    <property type="entry name" value="Ubiquitin-like_domsf"/>
</dbReference>
<dbReference type="GO" id="GO:0006897">
    <property type="term" value="P:endocytosis"/>
    <property type="evidence" value="ECO:0000318"/>
    <property type="project" value="GO_Central"/>
</dbReference>
<evidence type="ECO:0000259" key="18">
    <source>
        <dbReference type="PROSITE" id="PS51456"/>
    </source>
</evidence>
<protein>
    <submittedName>
        <fullName evidence="19">Uncharacterized protein</fullName>
    </submittedName>
</protein>
<dbReference type="InterPro" id="IPR019749">
    <property type="entry name" value="Band_41_domain"/>
</dbReference>
<dbReference type="GO" id="GO:0005737">
    <property type="term" value="C:cytoplasm"/>
    <property type="evidence" value="ECO:0000318"/>
    <property type="project" value="GO_Central"/>
</dbReference>
<dbReference type="InterPro" id="IPR036028">
    <property type="entry name" value="SH3-like_dom_sf"/>
</dbReference>
<dbReference type="SUPFAM" id="SSF47031">
    <property type="entry name" value="Second domain of FERM"/>
    <property type="match status" value="1"/>
</dbReference>
<dbReference type="Pfam" id="PF14604">
    <property type="entry name" value="SH3_9"/>
    <property type="match status" value="1"/>
</dbReference>
<dbReference type="InterPro" id="IPR027417">
    <property type="entry name" value="P-loop_NTPase"/>
</dbReference>
<dbReference type="Gene3D" id="3.40.850.10">
    <property type="entry name" value="Kinesin motor domain"/>
    <property type="match status" value="1"/>
</dbReference>
<dbReference type="Gene3D" id="1.25.40.530">
    <property type="entry name" value="MyTH4 domain"/>
    <property type="match status" value="3"/>
</dbReference>
<reference evidence="19 20" key="1">
    <citation type="journal article" date="2008" name="Nature">
        <title>The genome of the choanoflagellate Monosiga brevicollis and the origin of metazoans.</title>
        <authorList>
            <consortium name="JGI Sequencing"/>
            <person name="King N."/>
            <person name="Westbrook M.J."/>
            <person name="Young S.L."/>
            <person name="Kuo A."/>
            <person name="Abedin M."/>
            <person name="Chapman J."/>
            <person name="Fairclough S."/>
            <person name="Hellsten U."/>
            <person name="Isogai Y."/>
            <person name="Letunic I."/>
            <person name="Marr M."/>
            <person name="Pincus D."/>
            <person name="Putnam N."/>
            <person name="Rokas A."/>
            <person name="Wright K.J."/>
            <person name="Zuzow R."/>
            <person name="Dirks W."/>
            <person name="Good M."/>
            <person name="Goodstein D."/>
            <person name="Lemons D."/>
            <person name="Li W."/>
            <person name="Lyons J.B."/>
            <person name="Morris A."/>
            <person name="Nichols S."/>
            <person name="Richter D.J."/>
            <person name="Salamov A."/>
            <person name="Bork P."/>
            <person name="Lim W.A."/>
            <person name="Manning G."/>
            <person name="Miller W.T."/>
            <person name="McGinnis W."/>
            <person name="Shapiro H."/>
            <person name="Tjian R."/>
            <person name="Grigoriev I.V."/>
            <person name="Rokhsar D."/>
        </authorList>
    </citation>
    <scope>NUCLEOTIDE SEQUENCE [LARGE SCALE GENOMIC DNA]</scope>
    <source>
        <strain evidence="20">MX1 / ATCC 50154</strain>
    </source>
</reference>
<dbReference type="Pfam" id="PF00373">
    <property type="entry name" value="FERM_M"/>
    <property type="match status" value="1"/>
</dbReference>
<dbReference type="InterPro" id="IPR001452">
    <property type="entry name" value="SH3_domain"/>
</dbReference>
<evidence type="ECO:0000256" key="12">
    <source>
        <dbReference type="PROSITE-ProRule" id="PRU00782"/>
    </source>
</evidence>
<dbReference type="Gene3D" id="2.30.30.40">
    <property type="entry name" value="SH3 Domains"/>
    <property type="match status" value="1"/>
</dbReference>
<dbReference type="InterPro" id="IPR000299">
    <property type="entry name" value="FERM_domain"/>
</dbReference>
<feature type="compositionally biased region" description="Low complexity" evidence="14">
    <location>
        <begin position="1378"/>
        <end position="1387"/>
    </location>
</feature>
<dbReference type="PANTHER" id="PTHR22692">
    <property type="entry name" value="MYOSIN VII, XV"/>
    <property type="match status" value="1"/>
</dbReference>
<comment type="subcellular location">
    <subcellularLocation>
        <location evidence="1">Cytoplasm</location>
    </subcellularLocation>
</comment>
<evidence type="ECO:0000256" key="7">
    <source>
        <dbReference type="ARBA" id="ARBA00022840"/>
    </source>
</evidence>
<dbReference type="InterPro" id="IPR059004">
    <property type="entry name" value="MYO15"/>
</dbReference>
<dbReference type="GO" id="GO:0000146">
    <property type="term" value="F:microfilament motor activity"/>
    <property type="evidence" value="ECO:0000318"/>
    <property type="project" value="GO_Central"/>
</dbReference>
<dbReference type="FunFam" id="1.10.10.820:FF:000001">
    <property type="entry name" value="Myosin heavy chain"/>
    <property type="match status" value="1"/>
</dbReference>
<organism evidence="19 20">
    <name type="scientific">Monosiga brevicollis</name>
    <name type="common">Choanoflagellate</name>
    <dbReference type="NCBI Taxonomy" id="81824"/>
    <lineage>
        <taxon>Eukaryota</taxon>
        <taxon>Choanoflagellata</taxon>
        <taxon>Craspedida</taxon>
        <taxon>Salpingoecidae</taxon>
        <taxon>Monosiga</taxon>
    </lineage>
</organism>
<sequence length="2389" mass="264098">MEAGQLAWLFGVGDYAVPCTVVAKKGNNYEVKNQHTGAVVSADRNHIRPMAYSSINGEQPFPAIHATPPATHDSFTPPSPFFFSLLPHVAVNPYQYFDIYGKTVVKQYEGQLIGALPPHIFAIGAGAVIAVRNTRQNQCIVISGESGAGKTESTKLIMQYLAAVDATKTEKEVITEQILEANPLLESFGNAKTGRNHNSSRFGKYTELHYNNAMRISGCSIKQYLLEKTRIVSQPTGERNYHVFYEMLTALPVAFKQKLVLSKAQDYYYLNQGEVFKIDNKDDNQDFENLTRAMEVLSFTPKEQEAIFRVLAAILHSGNLRFVAKAKDGLEGSAVAEGLEELVGIVAGLLGVGVEDLTEKLTCRTHVTRGEQFSTPLSPSQAQDARDALSKALYANMFAWLVERINGIVDRHQREYSIGILDIFGFEDFKINSFEQLCINFANENLQFYFNHHIFMLEQEVYKKEGIDWSNIDFKDNQPCLDLIVKKPTGLFHLLNDESTFSRGSDEGFLQKANNQHKDHKFYLRPKTRDSRFGVCHYAGNVWYQVAGFLEKNRDQVRDDLRETMSSSELEFVRKLLADDDGAGDTPTADKRGHRGKTAAAQARRRPTLAAVFAQSLSSLIDTMSKCYPYFVRCIKPNTQKKPDIFEHQLVLDQLRYSGMMETINIRRKGYPVRIDYDRFNFRMWQLSTAQGIKIFGFSAFVTWARYRAVFKGSKPPSEPKAAAKGIVESVDTISADEWQLGRTRVFLREAVELRLEEARAKALHDIVIIIQKNARRWRQRARKEYIKKREERRQIREAERERLRAAGQRAVGDVSQLPLFEDLQQLLDAIVDVTKGLAGGRIAVDDSLLHVLPRSAFKASELPVPEIEEGIGGYSFSKFVSGYFQEGSLWQFSRHELTQPKLHHKDDKTKQDALLLFNAIVRYMGDPHLTDAKERIVADYIVMRGVLDTELRDEIYCQICNQTWLNPNDINAERGWQLMALCLGCFPPSAELYKFLLCYISTHAPGPFRALCQHKLLRIAGGQPRKVSPSYLEHTAASRPAAMAIEVHIPGSNEVQIVHVDSSTSAGTAGNAAARLTGVASACGYTLTFVTGTGEVFDLESHTPVMDVIARQEVTPAMRGVMKAHVPKTLPRSMDQRDSRADLLLGVGSKGSPGVSALDPSDVRAAVAQGHVRKDMTPAQASELIDHMFNDLLDEDMDHTRARRLAGQIQGLGVPPPPPPPPPGGASGPPPPPPPPPPGGASGPPPPPPPPPPGGASGPPPPPPPPPPGASSGANSAGMDALRKQIERSRSTRSGSLSQLKQGAGGPPPPPPPPPPPVTGNAAPPPPPPLPPTGSSAPSAPPPPGPPVPPGPPPPGVGGADVESMSRAPPPPPPMTPAASLPRPGAASPPPPQVPTSVPRVESPKPPAPPAVPPAPATGQEATRPAPPAPPIVAVRRNDVPVAGPVSIPSAGPVSSAGPILPSNNGHGGTREFGASRAPTSTNLLETANVGIVKLDLDEALAYESEHVPWKFVLRKEIFLPGETVEDARATDVVFNQIVADVLGESPHPNINADELENMKRVMSETSVKLDPPTPVDEAVKLDIVRQARSWPRYFSRQYKVVLEDAEGTVLGASDDGPTRERHFLSVGHTGMTLTTHRATIVDQTGEQHLEVATVDSAKFEDINLDSWTLGSTLLVGALSKTRHYIRTQYAALVASLIEGYVMETQRDAKFAVALKAYEVRDQTLLSFPRDAVITLGQKEGLDPGWLYGSYNGNTGAFPETCVAPIVGEPTPRSIDQAKRNAKTKRVNSQQQLTRPGSRIQVDEGDATAAAASFNRRESKRRALRKGGSHKALTSAGMGAAPGHTVRTRVGLVTDDELLPESKYSMLQFAKDHFRLGQEKYEMQRTESGSVRGTVKMVAKNKRRGKDSGPDWSWAELTALVKFSKSPIQASLLRLPDDDTVKNKMALENFLNVMRFMGDYPAKNKDEREVVNFMLTVATEHEELRDEILCQLIKQVTNNRSERAESCARGWRLLMLATQFIKPTSALEPYLKSYLQNTAFRLTREFHDEAAICLRNFNQTLKFGGRQKLPSAAEIHALLLGRYQKLQKIFLMGNRAKSVKLHSTMVVTDVIKEMCDKMGEQHAEEYGLYIYTKTNAHGSLLQGNDYLLDLTTILDERRVEYRLYFKKLLWFAPSSFENNLYNHMIFDQVLVDFIDGNLLTMGSVDRKYAETELPRLVVLQHLALNPQPTLENLLLELHRYIPRTIDGLLTDDEWERSLTQQRAQVGDLTPAQARKGFLEILSKLDMFGSRFFYLQSVSDPRIGGPAVLAVNRRGLSFLHRDTRTPLLTYSYDEVVSTRRLASQSSGKHFFDIKLGNLMVQRTTRCETRQSTEITAVVSWFIQAQAERR</sequence>
<keyword evidence="6 12" id="KW-0547">Nucleotide-binding</keyword>
<dbReference type="Gene3D" id="2.30.29.30">
    <property type="entry name" value="Pleckstrin-homology domain (PH domain)/Phosphotyrosine-binding domain (PTB)"/>
    <property type="match status" value="1"/>
</dbReference>
<dbReference type="EMBL" id="CH991562">
    <property type="protein sequence ID" value="EDQ87051.1"/>
    <property type="molecule type" value="Genomic_DNA"/>
</dbReference>
<dbReference type="Gene3D" id="3.10.20.90">
    <property type="entry name" value="Phosphatidylinositol 3-kinase Catalytic Subunit, Chain A, domain 1"/>
    <property type="match status" value="1"/>
</dbReference>
<evidence type="ECO:0000256" key="9">
    <source>
        <dbReference type="ARBA" id="ARBA00023175"/>
    </source>
</evidence>
<feature type="compositionally biased region" description="Polar residues" evidence="14">
    <location>
        <begin position="1293"/>
        <end position="1302"/>
    </location>
</feature>
<dbReference type="Proteomes" id="UP000001357">
    <property type="component" value="Unassembled WGS sequence"/>
</dbReference>
<feature type="compositionally biased region" description="Basic residues" evidence="14">
    <location>
        <begin position="1819"/>
        <end position="1830"/>
    </location>
</feature>